<gene>
    <name evidence="3" type="primary">wcqT</name>
</gene>
<dbReference type="InterPro" id="IPR001296">
    <property type="entry name" value="Glyco_trans_1"/>
</dbReference>
<evidence type="ECO:0000313" key="3">
    <source>
        <dbReference type="EMBL" id="BAT24089.1"/>
    </source>
</evidence>
<dbReference type="CDD" id="cd03801">
    <property type="entry name" value="GT4_PimA-like"/>
    <property type="match status" value="1"/>
</dbReference>
<dbReference type="Pfam" id="PF00534">
    <property type="entry name" value="Glycos_transf_1"/>
    <property type="match status" value="1"/>
</dbReference>
<evidence type="ECO:0000256" key="1">
    <source>
        <dbReference type="ARBA" id="ARBA00022679"/>
    </source>
</evidence>
<protein>
    <submittedName>
        <fullName evidence="3">Putative glycosyltransferase</fullName>
    </submittedName>
</protein>
<organism evidence="3">
    <name type="scientific">Klebsiella sp. 636/52</name>
    <dbReference type="NCBI Taxonomy" id="1497828"/>
    <lineage>
        <taxon>Bacteria</taxon>
        <taxon>Pseudomonadati</taxon>
        <taxon>Pseudomonadota</taxon>
        <taxon>Gammaproteobacteria</taxon>
        <taxon>Enterobacterales</taxon>
        <taxon>Enterobacteriaceae</taxon>
        <taxon>Klebsiella/Raoultella group</taxon>
        <taxon>Klebsiella</taxon>
    </lineage>
</organism>
<dbReference type="AlphaFoldDB" id="A0A0N7KWG9"/>
<dbReference type="GO" id="GO:0016757">
    <property type="term" value="F:glycosyltransferase activity"/>
    <property type="evidence" value="ECO:0007669"/>
    <property type="project" value="InterPro"/>
</dbReference>
<keyword evidence="1 3" id="KW-0808">Transferase</keyword>
<accession>A0A0N7KWG9</accession>
<name>A0A0N7KWG9_9ENTR</name>
<dbReference type="SUPFAM" id="SSF53756">
    <property type="entry name" value="UDP-Glycosyltransferase/glycogen phosphorylase"/>
    <property type="match status" value="1"/>
</dbReference>
<dbReference type="PANTHER" id="PTHR46401:SF2">
    <property type="entry name" value="GLYCOSYLTRANSFERASE WBBK-RELATED"/>
    <property type="match status" value="1"/>
</dbReference>
<feature type="domain" description="Glycosyl transferase family 1" evidence="2">
    <location>
        <begin position="172"/>
        <end position="299"/>
    </location>
</feature>
<sequence>MMIFLINLPPPLHGMSYINSKLLQRAKDKGLDINIVNTTPSDKSKISLVSKVLKHGFIFFDFFKVLIKHSGNNKLYRPINGGKGQLIDIAYLVLSKLFKYDVYIHHHSYNYLNIKSKLFSIICFILSGKAKHIVLSADMKEKLSELYNIDSKDIMVLSNIGFIDVDNSQNYKENILKENIVISYMANVTLEKGIDIFIKTCQMIDNSNPNKYEFRIAGPIIDSNTRKLVDAFTSEFKNAYYVGPVYGEQKEEFLNASDIFYFPSKYKNEAEPLVLYEAASCGCLVIGSQVGSMRDAIAHISGESFPLTIHSDEEAIDNFVRDVCNFICALDNNELYIRKRKSKQKFSDNRFANMDKIDNLLDCLKN</sequence>
<dbReference type="EMBL" id="AB924595">
    <property type="protein sequence ID" value="BAT24089.1"/>
    <property type="molecule type" value="Genomic_DNA"/>
</dbReference>
<dbReference type="PANTHER" id="PTHR46401">
    <property type="entry name" value="GLYCOSYLTRANSFERASE WBBK-RELATED"/>
    <property type="match status" value="1"/>
</dbReference>
<dbReference type="Gene3D" id="3.40.50.2000">
    <property type="entry name" value="Glycogen Phosphorylase B"/>
    <property type="match status" value="2"/>
</dbReference>
<reference evidence="3" key="2">
    <citation type="journal article" date="2015" name="Sci. Rep.">
        <title>Genetic analysis of capsular polysaccharide synthesis gene clusters in 79 capsular types of Klebsiella spp.</title>
        <authorList>
            <person name="Pan Y.J."/>
            <person name="Lin T.L."/>
            <person name="Chen C.T."/>
            <person name="Chen Y.Y."/>
            <person name="Hsieh P.F."/>
            <person name="Hsu C.R."/>
            <person name="Wu M.C."/>
            <person name="Wang J.T."/>
        </authorList>
    </citation>
    <scope>NUCLEOTIDE SEQUENCE</scope>
    <source>
        <strain evidence="3">636/52</strain>
    </source>
</reference>
<dbReference type="GO" id="GO:0009103">
    <property type="term" value="P:lipopolysaccharide biosynthetic process"/>
    <property type="evidence" value="ECO:0007669"/>
    <property type="project" value="TreeGrafter"/>
</dbReference>
<evidence type="ECO:0000259" key="2">
    <source>
        <dbReference type="Pfam" id="PF00534"/>
    </source>
</evidence>
<reference evidence="3" key="1">
    <citation type="submission" date="2014-04" db="EMBL/GenBank/DDBJ databases">
        <authorList>
            <person name="Harrison E."/>
        </authorList>
    </citation>
    <scope>NUCLEOTIDE SEQUENCE</scope>
    <source>
        <strain evidence="3">636/52</strain>
    </source>
</reference>
<proteinExistence type="predicted"/>